<dbReference type="Proteomes" id="UP000028504">
    <property type="component" value="Chromosome"/>
</dbReference>
<evidence type="ECO:0000256" key="8">
    <source>
        <dbReference type="PIRNR" id="PIRNR000124"/>
    </source>
</evidence>
<proteinExistence type="inferred from homology"/>
<dbReference type="NCBIfam" id="TIGR03026">
    <property type="entry name" value="NDP-sugDHase"/>
    <property type="match status" value="1"/>
</dbReference>
<comment type="catalytic activity">
    <reaction evidence="7 8">
        <text>UDP-alpha-D-glucose + 2 NAD(+) + H2O = UDP-alpha-D-glucuronate + 2 NADH + 3 H(+)</text>
        <dbReference type="Rhea" id="RHEA:23596"/>
        <dbReference type="ChEBI" id="CHEBI:15377"/>
        <dbReference type="ChEBI" id="CHEBI:15378"/>
        <dbReference type="ChEBI" id="CHEBI:57540"/>
        <dbReference type="ChEBI" id="CHEBI:57945"/>
        <dbReference type="ChEBI" id="CHEBI:58052"/>
        <dbReference type="ChEBI" id="CHEBI:58885"/>
        <dbReference type="EC" id="1.1.1.22"/>
    </reaction>
</comment>
<dbReference type="SMART" id="SM00984">
    <property type="entry name" value="UDPG_MGDP_dh_C"/>
    <property type="match status" value="1"/>
</dbReference>
<dbReference type="SUPFAM" id="SSF52413">
    <property type="entry name" value="UDP-glucose/GDP-mannose dehydrogenase C-terminal domain"/>
    <property type="match status" value="1"/>
</dbReference>
<dbReference type="InterPro" id="IPR014027">
    <property type="entry name" value="UDP-Glc/GDP-Man_DH_C"/>
</dbReference>
<accession>A0ABM5QPD1</accession>
<keyword evidence="6 8" id="KW-0520">NAD</keyword>
<reference evidence="10 11" key="1">
    <citation type="submission" date="2014-07" db="EMBL/GenBank/DDBJ databases">
        <title>Complete genome sequence of Corynebacterium atypicum DSM 44849: identifiction of the mycolic acid biosynthesis genes.</title>
        <authorList>
            <person name="Tippelt A."/>
            <person name="Mollmann S."/>
            <person name="Albersmeier A."/>
            <person name="Jaenicke S."/>
            <person name="Ruckert C."/>
            <person name="Tauch A."/>
        </authorList>
    </citation>
    <scope>NUCLEOTIDE SEQUENCE [LARGE SCALE GENOMIC DNA]</scope>
    <source>
        <strain evidence="10 11">R2070</strain>
    </source>
</reference>
<dbReference type="RefSeq" id="WP_038606804.1">
    <property type="nucleotide sequence ID" value="NZ_CP008944.1"/>
</dbReference>
<dbReference type="EMBL" id="CP008944">
    <property type="protein sequence ID" value="AIG64722.1"/>
    <property type="molecule type" value="Genomic_DNA"/>
</dbReference>
<dbReference type="PANTHER" id="PTHR43750">
    <property type="entry name" value="UDP-GLUCOSE 6-DEHYDROGENASE TUAD"/>
    <property type="match status" value="1"/>
</dbReference>
<dbReference type="InterPro" id="IPR013328">
    <property type="entry name" value="6PGD_dom2"/>
</dbReference>
<keyword evidence="11" id="KW-1185">Reference proteome</keyword>
<dbReference type="Gene3D" id="1.10.1040.10">
    <property type="entry name" value="N-(1-d-carboxylethyl)-l-norvaline Dehydrogenase, domain 2"/>
    <property type="match status" value="1"/>
</dbReference>
<evidence type="ECO:0000256" key="7">
    <source>
        <dbReference type="ARBA" id="ARBA00047473"/>
    </source>
</evidence>
<evidence type="ECO:0000313" key="11">
    <source>
        <dbReference type="Proteomes" id="UP000028504"/>
    </source>
</evidence>
<keyword evidence="5 8" id="KW-0560">Oxidoreductase</keyword>
<dbReference type="Pfam" id="PF03721">
    <property type="entry name" value="UDPG_MGDP_dh_N"/>
    <property type="match status" value="1"/>
</dbReference>
<dbReference type="Pfam" id="PF03720">
    <property type="entry name" value="UDPG_MGDP_dh_C"/>
    <property type="match status" value="1"/>
</dbReference>
<dbReference type="InterPro" id="IPR001732">
    <property type="entry name" value="UDP-Glc/GDP-Man_DH_N"/>
</dbReference>
<dbReference type="PANTHER" id="PTHR43750:SF2">
    <property type="entry name" value="UDP-GLUCOSE 6-DEHYDROGENASE"/>
    <property type="match status" value="1"/>
</dbReference>
<gene>
    <name evidence="10" type="ORF">CATYP_09330</name>
</gene>
<evidence type="ECO:0000256" key="3">
    <source>
        <dbReference type="ARBA" id="ARBA00012954"/>
    </source>
</evidence>
<evidence type="ECO:0000256" key="4">
    <source>
        <dbReference type="ARBA" id="ARBA00015132"/>
    </source>
</evidence>
<protein>
    <recommendedName>
        <fullName evidence="4 8">UDP-glucose 6-dehydrogenase</fullName>
        <ecNumber evidence="3 8">1.1.1.22</ecNumber>
    </recommendedName>
</protein>
<evidence type="ECO:0000256" key="5">
    <source>
        <dbReference type="ARBA" id="ARBA00023002"/>
    </source>
</evidence>
<dbReference type="InterPro" id="IPR017476">
    <property type="entry name" value="UDP-Glc/GDP-Man"/>
</dbReference>
<evidence type="ECO:0000313" key="10">
    <source>
        <dbReference type="EMBL" id="AIG64722.1"/>
    </source>
</evidence>
<dbReference type="PIRSF" id="PIRSF500134">
    <property type="entry name" value="UDPglc_DH_bac"/>
    <property type="match status" value="1"/>
</dbReference>
<dbReference type="EC" id="1.1.1.22" evidence="3 8"/>
<dbReference type="InterPro" id="IPR014026">
    <property type="entry name" value="UDP-Glc/GDP-Man_DH_dimer"/>
</dbReference>
<dbReference type="SUPFAM" id="SSF51735">
    <property type="entry name" value="NAD(P)-binding Rossmann-fold domains"/>
    <property type="match status" value="1"/>
</dbReference>
<dbReference type="InterPro" id="IPR036291">
    <property type="entry name" value="NAD(P)-bd_dom_sf"/>
</dbReference>
<feature type="domain" description="UDP-glucose/GDP-mannose dehydrogenase C-terminal" evidence="9">
    <location>
        <begin position="299"/>
        <end position="385"/>
    </location>
</feature>
<sequence length="386" mass="42354">MKITVFGLGYVGLANALLLARDHEVSAVDLDRERVEQIARGESPFADQQIESALADGHWPVTVATAPHGVLMGSDYAVIATPTNYDEETNCFDTSSVEQVLAQVDRISPQTAVIIKSTVPVGFTERMRHRYPNLEIHFSPEFLREGHALADNLRPARVIVSAETPAGPRFGRLLVAAAEVDCPLVECAATEAEAVKLFSNTYLAMRVAFFNELDTFAMKQGLDAAGIIRGVSLDPRIGDYYNNPSFGYGGYCLPKDTRQLLANYSDVPQSLMAAIVESNRLRKRFIADAVLAENLQCVGVFKLAMKAGSDNARSSSVLDVIARIRQGGVRVIVFDPGYQGAVAGCEMVDDLREFKSQADIILCNRTSPQLSDVRAKVWTRDVWHRD</sequence>
<evidence type="ECO:0000256" key="6">
    <source>
        <dbReference type="ARBA" id="ARBA00023027"/>
    </source>
</evidence>
<dbReference type="Gene3D" id="3.40.50.720">
    <property type="entry name" value="NAD(P)-binding Rossmann-like Domain"/>
    <property type="match status" value="2"/>
</dbReference>
<comment type="similarity">
    <text evidence="2 8">Belongs to the UDP-glucose/GDP-mannose dehydrogenase family.</text>
</comment>
<dbReference type="InterPro" id="IPR008927">
    <property type="entry name" value="6-PGluconate_DH-like_C_sf"/>
</dbReference>
<dbReference type="InterPro" id="IPR036220">
    <property type="entry name" value="UDP-Glc/GDP-Man_DH_C_sf"/>
</dbReference>
<organism evidence="10 11">
    <name type="scientific">Corynebacterium atypicum</name>
    <dbReference type="NCBI Taxonomy" id="191610"/>
    <lineage>
        <taxon>Bacteria</taxon>
        <taxon>Bacillati</taxon>
        <taxon>Actinomycetota</taxon>
        <taxon>Actinomycetes</taxon>
        <taxon>Mycobacteriales</taxon>
        <taxon>Corynebacteriaceae</taxon>
        <taxon>Corynebacterium</taxon>
    </lineage>
</organism>
<dbReference type="SUPFAM" id="SSF48179">
    <property type="entry name" value="6-phosphogluconate dehydrogenase C-terminal domain-like"/>
    <property type="match status" value="1"/>
</dbReference>
<dbReference type="PIRSF" id="PIRSF000124">
    <property type="entry name" value="UDPglc_GDPman_dh"/>
    <property type="match status" value="1"/>
</dbReference>
<dbReference type="Pfam" id="PF00984">
    <property type="entry name" value="UDPG_MGDP_dh"/>
    <property type="match status" value="1"/>
</dbReference>
<evidence type="ECO:0000256" key="1">
    <source>
        <dbReference type="ARBA" id="ARBA00004701"/>
    </source>
</evidence>
<evidence type="ECO:0000259" key="9">
    <source>
        <dbReference type="SMART" id="SM00984"/>
    </source>
</evidence>
<evidence type="ECO:0000256" key="2">
    <source>
        <dbReference type="ARBA" id="ARBA00006601"/>
    </source>
</evidence>
<name>A0ABM5QPD1_9CORY</name>
<comment type="pathway">
    <text evidence="1">Nucleotide-sugar biosynthesis; UDP-alpha-D-glucuronate biosynthesis; UDP-alpha-D-glucuronate from UDP-alpha-D-glucose: step 1/1.</text>
</comment>
<dbReference type="InterPro" id="IPR028357">
    <property type="entry name" value="UDPglc_DH_bac"/>
</dbReference>